<accession>R9GWL1</accession>
<dbReference type="AlphaFoldDB" id="R9GWL1"/>
<gene>
    <name evidence="6" type="ORF">ADIARSV_0690</name>
</gene>
<dbReference type="SMART" id="SM00849">
    <property type="entry name" value="Lactamase_B"/>
    <property type="match status" value="1"/>
</dbReference>
<dbReference type="GO" id="GO:0046872">
    <property type="term" value="F:metal ion binding"/>
    <property type="evidence" value="ECO:0007669"/>
    <property type="project" value="UniProtKB-KW"/>
</dbReference>
<proteinExistence type="inferred from homology"/>
<dbReference type="STRING" id="1150600.ADIARSV_0690"/>
<comment type="similarity">
    <text evidence="1">Belongs to the metallo-beta-lactamase superfamily.</text>
</comment>
<protein>
    <submittedName>
        <fullName evidence="6">Beta-lactamase-like protein</fullName>
    </submittedName>
</protein>
<dbReference type="Gene3D" id="3.60.15.10">
    <property type="entry name" value="Ribonuclease Z/Hydroxyacylglutathione hydrolase-like"/>
    <property type="match status" value="1"/>
</dbReference>
<dbReference type="OrthoDB" id="9802897at2"/>
<evidence type="ECO:0000256" key="3">
    <source>
        <dbReference type="ARBA" id="ARBA00022801"/>
    </source>
</evidence>
<reference evidence="6 7" key="1">
    <citation type="journal article" date="2013" name="Genome Announc.">
        <title>Draft Genome Sequence of Arcticibacter svalbardensis Strain MN12-7T, a Member of the Family Sphingobacteriaceae Isolated from an Arctic Soil Sample.</title>
        <authorList>
            <person name="Shivaji S."/>
            <person name="Ara S."/>
            <person name="Prasad S."/>
            <person name="Manasa B.P."/>
            <person name="Begum Z."/>
            <person name="Singh A."/>
            <person name="Kumar Pinnaka A."/>
        </authorList>
    </citation>
    <scope>NUCLEOTIDE SEQUENCE [LARGE SCALE GENOMIC DNA]</scope>
    <source>
        <strain evidence="6 7">MN12-7</strain>
    </source>
</reference>
<dbReference type="PANTHER" id="PTHR42978">
    <property type="entry name" value="QUORUM-QUENCHING LACTONASE YTNP-RELATED-RELATED"/>
    <property type="match status" value="1"/>
</dbReference>
<comment type="caution">
    <text evidence="6">The sequence shown here is derived from an EMBL/GenBank/DDBJ whole genome shotgun (WGS) entry which is preliminary data.</text>
</comment>
<evidence type="ECO:0000256" key="4">
    <source>
        <dbReference type="ARBA" id="ARBA00022833"/>
    </source>
</evidence>
<dbReference type="eggNOG" id="COG0491">
    <property type="taxonomic scope" value="Bacteria"/>
</dbReference>
<sequence length="279" mass="31935">MNLYSINTGHFKLDGGAMFGVVPKTIWNKTNPADENNLIELAMRCLLIQTDDRLTLVDTGIGDKQSEKALSYYHLYGEHTLDHSLASHGFSRKDITDVFLTHLHLDHAGAAVMKENEVLIPSFPNAVYWSNSVHWNWALHPNDREKASFLRENFLPLRKKNVVKFIDGDQHNLFPQEITIKLVSGHTESMMLPIIQYKGKTIVFVADLIPTVSHIPIPYVPGYDVYPLKSMDEKRSFLQEAVDNNYILFFEHDPYIECCTLQMTEKGVRIADTFLLKDL</sequence>
<evidence type="ECO:0000256" key="2">
    <source>
        <dbReference type="ARBA" id="ARBA00022723"/>
    </source>
</evidence>
<dbReference type="CDD" id="cd16281">
    <property type="entry name" value="metallo-hydrolase-like_MBL-fold"/>
    <property type="match status" value="1"/>
</dbReference>
<evidence type="ECO:0000313" key="6">
    <source>
        <dbReference type="EMBL" id="EOR96177.1"/>
    </source>
</evidence>
<keyword evidence="4" id="KW-0862">Zinc</keyword>
<evidence type="ECO:0000259" key="5">
    <source>
        <dbReference type="SMART" id="SM00849"/>
    </source>
</evidence>
<dbReference type="RefSeq" id="WP_016193938.1">
    <property type="nucleotide sequence ID" value="NZ_AQPN01000023.1"/>
</dbReference>
<name>R9GWL1_9SPHI</name>
<evidence type="ECO:0000313" key="7">
    <source>
        <dbReference type="Proteomes" id="UP000014174"/>
    </source>
</evidence>
<dbReference type="EMBL" id="AQPN01000023">
    <property type="protein sequence ID" value="EOR96177.1"/>
    <property type="molecule type" value="Genomic_DNA"/>
</dbReference>
<dbReference type="GO" id="GO:0016787">
    <property type="term" value="F:hydrolase activity"/>
    <property type="evidence" value="ECO:0007669"/>
    <property type="project" value="UniProtKB-KW"/>
</dbReference>
<dbReference type="PANTHER" id="PTHR42978:SF6">
    <property type="entry name" value="QUORUM-QUENCHING LACTONASE YTNP-RELATED"/>
    <property type="match status" value="1"/>
</dbReference>
<dbReference type="InterPro" id="IPR001279">
    <property type="entry name" value="Metallo-B-lactamas"/>
</dbReference>
<dbReference type="SUPFAM" id="SSF56281">
    <property type="entry name" value="Metallo-hydrolase/oxidoreductase"/>
    <property type="match status" value="1"/>
</dbReference>
<dbReference type="Pfam" id="PF00753">
    <property type="entry name" value="Lactamase_B"/>
    <property type="match status" value="1"/>
</dbReference>
<keyword evidence="2" id="KW-0479">Metal-binding</keyword>
<organism evidence="6 7">
    <name type="scientific">Arcticibacter svalbardensis MN12-7</name>
    <dbReference type="NCBI Taxonomy" id="1150600"/>
    <lineage>
        <taxon>Bacteria</taxon>
        <taxon>Pseudomonadati</taxon>
        <taxon>Bacteroidota</taxon>
        <taxon>Sphingobacteriia</taxon>
        <taxon>Sphingobacteriales</taxon>
        <taxon>Sphingobacteriaceae</taxon>
        <taxon>Arcticibacter</taxon>
    </lineage>
</organism>
<keyword evidence="7" id="KW-1185">Reference proteome</keyword>
<feature type="domain" description="Metallo-beta-lactamase" evidence="5">
    <location>
        <begin position="42"/>
        <end position="252"/>
    </location>
</feature>
<dbReference type="Proteomes" id="UP000014174">
    <property type="component" value="Unassembled WGS sequence"/>
</dbReference>
<dbReference type="PATRIC" id="fig|1150600.3.peg.679"/>
<dbReference type="InterPro" id="IPR036866">
    <property type="entry name" value="RibonucZ/Hydroxyglut_hydro"/>
</dbReference>
<dbReference type="InterPro" id="IPR051013">
    <property type="entry name" value="MBL_superfamily_lactonases"/>
</dbReference>
<keyword evidence="3" id="KW-0378">Hydrolase</keyword>
<evidence type="ECO:0000256" key="1">
    <source>
        <dbReference type="ARBA" id="ARBA00007749"/>
    </source>
</evidence>